<proteinExistence type="predicted"/>
<name>A0ABZ1JSX6_9ACTN</name>
<organism evidence="1 2">
    <name type="scientific">Streptomyces tauricus</name>
    <dbReference type="NCBI Taxonomy" id="68274"/>
    <lineage>
        <taxon>Bacteria</taxon>
        <taxon>Bacillati</taxon>
        <taxon>Actinomycetota</taxon>
        <taxon>Actinomycetes</taxon>
        <taxon>Kitasatosporales</taxon>
        <taxon>Streptomycetaceae</taxon>
        <taxon>Streptomyces</taxon>
        <taxon>Streptomyces aurantiacus group</taxon>
    </lineage>
</organism>
<dbReference type="Proteomes" id="UP001432166">
    <property type="component" value="Chromosome"/>
</dbReference>
<sequence>MPHFNVVTYPVGEHEDAPSLADWFDPAFATGYEEDPANVCPTAPGQYGHQALCRARDGRWLFNAWTKQEDSDTYGYVDDATAKAWLLNNGHHDAAERWFGGQRPA</sequence>
<keyword evidence="2" id="KW-1185">Reference proteome</keyword>
<dbReference type="RefSeq" id="WP_328939917.1">
    <property type="nucleotide sequence ID" value="NZ_CP108133.1"/>
</dbReference>
<reference evidence="1" key="1">
    <citation type="submission" date="2022-10" db="EMBL/GenBank/DDBJ databases">
        <title>The complete genomes of actinobacterial strains from the NBC collection.</title>
        <authorList>
            <person name="Joergensen T.S."/>
            <person name="Alvarez Arevalo M."/>
            <person name="Sterndorff E.B."/>
            <person name="Faurdal D."/>
            <person name="Vuksanovic O."/>
            <person name="Mourched A.-S."/>
            <person name="Charusanti P."/>
            <person name="Shaw S."/>
            <person name="Blin K."/>
            <person name="Weber T."/>
        </authorList>
    </citation>
    <scope>NUCLEOTIDE SEQUENCE</scope>
    <source>
        <strain evidence="1">NBC_00189</strain>
    </source>
</reference>
<gene>
    <name evidence="1" type="ORF">OG288_43990</name>
</gene>
<evidence type="ECO:0000313" key="2">
    <source>
        <dbReference type="Proteomes" id="UP001432166"/>
    </source>
</evidence>
<evidence type="ECO:0000313" key="1">
    <source>
        <dbReference type="EMBL" id="WTP54650.1"/>
    </source>
</evidence>
<protein>
    <recommendedName>
        <fullName evidence="3">ABM domain-containing protein</fullName>
    </recommendedName>
</protein>
<accession>A0ABZ1JSX6</accession>
<evidence type="ECO:0008006" key="3">
    <source>
        <dbReference type="Google" id="ProtNLM"/>
    </source>
</evidence>
<dbReference type="EMBL" id="CP108133">
    <property type="protein sequence ID" value="WTP54650.1"/>
    <property type="molecule type" value="Genomic_DNA"/>
</dbReference>